<evidence type="ECO:0000313" key="6">
    <source>
        <dbReference type="Proteomes" id="UP000488936"/>
    </source>
</evidence>
<accession>A0A7K1GP02</accession>
<dbReference type="InterPro" id="IPR022720">
    <property type="entry name" value="Motility-assoc_prot_GldM_N"/>
</dbReference>
<dbReference type="Pfam" id="PF12080">
    <property type="entry name" value="GldM_4th"/>
    <property type="match status" value="1"/>
</dbReference>
<comment type="caution">
    <text evidence="5">The sequence shown here is derived from an EMBL/GenBank/DDBJ whole genome shotgun (WGS) entry which is preliminary data.</text>
</comment>
<reference evidence="5 6" key="1">
    <citation type="journal article" date="2006" name="Int. J. Syst. Evol. Microbiol.">
        <title>Myroides pelagicus sp. nov., isolated from seawater in Thailand.</title>
        <authorList>
            <person name="Yoon J."/>
            <person name="Maneerat S."/>
            <person name="Kawai F."/>
            <person name="Yokota A."/>
        </authorList>
    </citation>
    <scope>NUCLEOTIDE SEQUENCE [LARGE SCALE GENOMIC DNA]</scope>
    <source>
        <strain evidence="5 6">SM1T</strain>
    </source>
</reference>
<dbReference type="OrthoDB" id="1490890at2"/>
<dbReference type="NCBIfam" id="TIGR03517">
    <property type="entry name" value="GldM_gliding"/>
    <property type="match status" value="1"/>
</dbReference>
<dbReference type="Pfam" id="PF21602">
    <property type="entry name" value="GldM_3rd"/>
    <property type="match status" value="1"/>
</dbReference>
<feature type="domain" description="Gliding motility-associated protein GldM second immunoglobulin-like" evidence="4">
    <location>
        <begin position="331"/>
        <end position="410"/>
    </location>
</feature>
<dbReference type="Pfam" id="PF21601">
    <property type="entry name" value="GldM_2nd"/>
    <property type="match status" value="1"/>
</dbReference>
<feature type="domain" description="Gliding motility-associated protein GldM N-terminal" evidence="2">
    <location>
        <begin position="31"/>
        <end position="224"/>
    </location>
</feature>
<proteinExistence type="predicted"/>
<dbReference type="InterPro" id="IPR048406">
    <property type="entry name" value="GldM_Ig-like-2"/>
</dbReference>
<organism evidence="5 6">
    <name type="scientific">Myroides pelagicus</name>
    <dbReference type="NCBI Taxonomy" id="270914"/>
    <lineage>
        <taxon>Bacteria</taxon>
        <taxon>Pseudomonadati</taxon>
        <taxon>Bacteroidota</taxon>
        <taxon>Flavobacteriia</taxon>
        <taxon>Flavobacteriales</taxon>
        <taxon>Flavobacteriaceae</taxon>
        <taxon>Myroides</taxon>
    </lineage>
</organism>
<name>A0A7K1GP02_9FLAO</name>
<evidence type="ECO:0000259" key="2">
    <source>
        <dbReference type="Pfam" id="PF12081"/>
    </source>
</evidence>
<evidence type="ECO:0000259" key="4">
    <source>
        <dbReference type="Pfam" id="PF21602"/>
    </source>
</evidence>
<gene>
    <name evidence="5" type="primary">gldM</name>
    <name evidence="5" type="ORF">GJV77_11695</name>
</gene>
<evidence type="ECO:0000313" key="5">
    <source>
        <dbReference type="EMBL" id="MTH30561.1"/>
    </source>
</evidence>
<evidence type="ECO:0000259" key="3">
    <source>
        <dbReference type="Pfam" id="PF21601"/>
    </source>
</evidence>
<sequence>MAQQKLTPRQKMINLMYLVFIAMMALQMSREVLSAFGMVNEKIEETTTALATNNKEVSLKQLEQKAMDDPAKFTTPYNVAKQIQVITDAFVNKIGVTKSLIIDKYKEADGSLPFEMMDKSDVIDNLWFKGDRLSEEGQAFINTIEDYKKEVNTLLGDDVSYKHVKEKFNKNYDLSDIKDRSGVEKPYLNYNFQGFPAVASLTKLSAMQNDARMLEQDMYNLLLGNKLIESASMKNYSALIIPDKSVYYVGDNYSSTVALGRYDNTVPKKVFVNGKELDLSKSLENGQVKLNLPANSVGEHNFTGKFVFIEEGEEVPVDFKGSYVVVSRPNSATISADKMNVVYRGVDNPISISFAGIPDSKVMASAPGLNKVGNGKYILRPQGGREVTINVSGTFDDGKAARDTKVFRIKDIPAPRGTVRGEYAASGSRENLQVVTIGAKLEDFDFDVKLSVSSFVVQVPGHPSVVVYGNRMNDRAKATIKRARIGDVVVISDIKANLQGGGGYQLKKTAPCTFEIK</sequence>
<dbReference type="Proteomes" id="UP000488936">
    <property type="component" value="Unassembled WGS sequence"/>
</dbReference>
<evidence type="ECO:0000259" key="1">
    <source>
        <dbReference type="Pfam" id="PF12080"/>
    </source>
</evidence>
<protein>
    <submittedName>
        <fullName evidence="5">Gliding motility protein GldM</fullName>
    </submittedName>
</protein>
<dbReference type="InterPro" id="IPR019859">
    <property type="entry name" value="Motility-assoc_prot_GldM"/>
</dbReference>
<feature type="domain" description="Gliding motility-associated protein GldM first immunoglobulin-like" evidence="3">
    <location>
        <begin position="231"/>
        <end position="326"/>
    </location>
</feature>
<dbReference type="AlphaFoldDB" id="A0A7K1GP02"/>
<dbReference type="RefSeq" id="WP_155036541.1">
    <property type="nucleotide sequence ID" value="NZ_JBHTIG010000056.1"/>
</dbReference>
<feature type="domain" description="Gliding motility-associated protein GldM C-terminal" evidence="1">
    <location>
        <begin position="413"/>
        <end position="517"/>
    </location>
</feature>
<dbReference type="InterPro" id="IPR022719">
    <property type="entry name" value="Motility-assoc_prot_GldM_C"/>
</dbReference>
<dbReference type="Pfam" id="PF12081">
    <property type="entry name" value="GldM_1st"/>
    <property type="match status" value="1"/>
</dbReference>
<dbReference type="EMBL" id="WMJY01000030">
    <property type="protein sequence ID" value="MTH30561.1"/>
    <property type="molecule type" value="Genomic_DNA"/>
</dbReference>
<keyword evidence="6" id="KW-1185">Reference proteome</keyword>
<dbReference type="InterPro" id="IPR048405">
    <property type="entry name" value="GldM_Ig-like-1"/>
</dbReference>